<reference evidence="2 3" key="1">
    <citation type="journal article" date="2015" name="Plant Cell">
        <title>Oil accumulation by the oleaginous diatom Fistulifera solaris as revealed by the genome and transcriptome.</title>
        <authorList>
            <person name="Tanaka T."/>
            <person name="Maeda Y."/>
            <person name="Veluchamy A."/>
            <person name="Tanaka M."/>
            <person name="Abida H."/>
            <person name="Marechal E."/>
            <person name="Bowler C."/>
            <person name="Muto M."/>
            <person name="Sunaga Y."/>
            <person name="Tanaka M."/>
            <person name="Yoshino T."/>
            <person name="Taniguchi T."/>
            <person name="Fukuda Y."/>
            <person name="Nemoto M."/>
            <person name="Matsumoto M."/>
            <person name="Wong P.S."/>
            <person name="Aburatani S."/>
            <person name="Fujibuchi W."/>
        </authorList>
    </citation>
    <scope>NUCLEOTIDE SEQUENCE [LARGE SCALE GENOMIC DNA]</scope>
    <source>
        <strain evidence="2 3">JPCC DA0580</strain>
    </source>
</reference>
<dbReference type="Proteomes" id="UP000198406">
    <property type="component" value="Unassembled WGS sequence"/>
</dbReference>
<evidence type="ECO:0000256" key="1">
    <source>
        <dbReference type="SAM" id="MobiDB-lite"/>
    </source>
</evidence>
<keyword evidence="3" id="KW-1185">Reference proteome</keyword>
<organism evidence="2 3">
    <name type="scientific">Fistulifera solaris</name>
    <name type="common">Oleaginous diatom</name>
    <dbReference type="NCBI Taxonomy" id="1519565"/>
    <lineage>
        <taxon>Eukaryota</taxon>
        <taxon>Sar</taxon>
        <taxon>Stramenopiles</taxon>
        <taxon>Ochrophyta</taxon>
        <taxon>Bacillariophyta</taxon>
        <taxon>Bacillariophyceae</taxon>
        <taxon>Bacillariophycidae</taxon>
        <taxon>Naviculales</taxon>
        <taxon>Naviculaceae</taxon>
        <taxon>Fistulifera</taxon>
    </lineage>
</organism>
<proteinExistence type="predicted"/>
<sequence length="388" mass="41153">MEKLSKRSKSSGSSDGKGKGKGKGNDGGGGGGGGNRDDDDVLEDDDLVNDDEVTSEPGCRSAVANAILDIVPEVITVNPPACCNYEGPIGVYVTHALPSNDTTSGLEPFWDAIYTQIATTSEQSDACFVMTGYEPSARSPSDILTDVTVLASSLQDVVAMMVSDPTSEQQLINEIRFITKDPALPSIGVFNAGYNNIVTESLVSGELLIPYVGVTNDADFGVMAAKFTKDALDGKEIKPLCFNGRTDLEFIGERCVAYYSELGEDSVRPIIGVSCAEDSPVEELFNILVEEEANAVYSTNNCCTAVAAAVTMARSMGQSIVTVGCQEADTTGGQIDFVTAQPVQIQGHTPASWVNFPVLQAQSGQRGRQFFPSLDSIVHTDIFTIPIK</sequence>
<name>A0A1Z5JR99_FISSO</name>
<dbReference type="InParanoid" id="A0A1Z5JR99"/>
<evidence type="ECO:0000313" key="2">
    <source>
        <dbReference type="EMBL" id="GAX16372.1"/>
    </source>
</evidence>
<feature type="region of interest" description="Disordered" evidence="1">
    <location>
        <begin position="1"/>
        <end position="43"/>
    </location>
</feature>
<dbReference type="EMBL" id="BDSP01000104">
    <property type="protein sequence ID" value="GAX16372.1"/>
    <property type="molecule type" value="Genomic_DNA"/>
</dbReference>
<comment type="caution">
    <text evidence="2">The sequence shown here is derived from an EMBL/GenBank/DDBJ whole genome shotgun (WGS) entry which is preliminary data.</text>
</comment>
<accession>A0A1Z5JR99</accession>
<dbReference type="OrthoDB" id="46351at2759"/>
<gene>
    <name evidence="2" type="ORF">FisN_27Lh084</name>
</gene>
<feature type="compositionally biased region" description="Gly residues" evidence="1">
    <location>
        <begin position="25"/>
        <end position="34"/>
    </location>
</feature>
<protein>
    <recommendedName>
        <fullName evidence="4">Periplasmic binding protein domain-containing protein</fullName>
    </recommendedName>
</protein>
<evidence type="ECO:0008006" key="4">
    <source>
        <dbReference type="Google" id="ProtNLM"/>
    </source>
</evidence>
<evidence type="ECO:0000313" key="3">
    <source>
        <dbReference type="Proteomes" id="UP000198406"/>
    </source>
</evidence>
<dbReference type="AlphaFoldDB" id="A0A1Z5JR99"/>